<evidence type="ECO:0000313" key="1">
    <source>
        <dbReference type="EMBL" id="KKM86727.1"/>
    </source>
</evidence>
<evidence type="ECO:0008006" key="2">
    <source>
        <dbReference type="Google" id="ProtNLM"/>
    </source>
</evidence>
<feature type="non-terminal residue" evidence="1">
    <location>
        <position position="126"/>
    </location>
</feature>
<reference evidence="1" key="1">
    <citation type="journal article" date="2015" name="Nature">
        <title>Complex archaea that bridge the gap between prokaryotes and eukaryotes.</title>
        <authorList>
            <person name="Spang A."/>
            <person name="Saw J.H."/>
            <person name="Jorgensen S.L."/>
            <person name="Zaremba-Niedzwiedzka K."/>
            <person name="Martijn J."/>
            <person name="Lind A.E."/>
            <person name="van Eijk R."/>
            <person name="Schleper C."/>
            <person name="Guy L."/>
            <person name="Ettema T.J."/>
        </authorList>
    </citation>
    <scope>NUCLEOTIDE SEQUENCE</scope>
</reference>
<proteinExistence type="predicted"/>
<gene>
    <name evidence="1" type="ORF">LCGC14_1276010</name>
</gene>
<accession>A0A0F9NZN7</accession>
<protein>
    <recommendedName>
        <fullName evidence="2">HNH domain-containing protein</fullName>
    </recommendedName>
</protein>
<comment type="caution">
    <text evidence="1">The sequence shown here is derived from an EMBL/GenBank/DDBJ whole genome shotgun (WGS) entry which is preliminary data.</text>
</comment>
<dbReference type="Pfam" id="PF05766">
    <property type="entry name" value="NinG"/>
    <property type="match status" value="1"/>
</dbReference>
<sequence>MAKTERDKASEDMMHFIRVMRCLETTGLAFVGICFTCDRRFHIGYLDAGHFISGRRNAVLFDIMCIRLQCNYCNVTMHSQPKIYKAKMITLYGCDLTYTTIAYPRDKVAWRFIKSLLLSDWYMKLY</sequence>
<dbReference type="InterPro" id="IPR008713">
    <property type="entry name" value="Phage_lambda_NinG"/>
</dbReference>
<dbReference type="AlphaFoldDB" id="A0A0F9NZN7"/>
<organism evidence="1">
    <name type="scientific">marine sediment metagenome</name>
    <dbReference type="NCBI Taxonomy" id="412755"/>
    <lineage>
        <taxon>unclassified sequences</taxon>
        <taxon>metagenomes</taxon>
        <taxon>ecological metagenomes</taxon>
    </lineage>
</organism>
<dbReference type="EMBL" id="LAZR01007209">
    <property type="protein sequence ID" value="KKM86727.1"/>
    <property type="molecule type" value="Genomic_DNA"/>
</dbReference>
<name>A0A0F9NZN7_9ZZZZ</name>